<dbReference type="OrthoDB" id="9814695at2"/>
<keyword evidence="3 7" id="KW-0285">Flavoprotein</keyword>
<comment type="function">
    <text evidence="7">Catalyzes the desulfonation of aliphatic sulfonates.</text>
</comment>
<dbReference type="EMBL" id="STFG01000006">
    <property type="protein sequence ID" value="THU02564.1"/>
    <property type="molecule type" value="Genomic_DNA"/>
</dbReference>
<evidence type="ECO:0000256" key="6">
    <source>
        <dbReference type="ARBA" id="ARBA00023033"/>
    </source>
</evidence>
<accession>A0A4S8F8I0</accession>
<dbReference type="PANTHER" id="PTHR42847">
    <property type="entry name" value="ALKANESULFONATE MONOOXYGENASE"/>
    <property type="match status" value="1"/>
</dbReference>
<dbReference type="PANTHER" id="PTHR42847:SF4">
    <property type="entry name" value="ALKANESULFONATE MONOOXYGENASE-RELATED"/>
    <property type="match status" value="1"/>
</dbReference>
<feature type="domain" description="Luciferase-like" evidence="8">
    <location>
        <begin position="20"/>
        <end position="340"/>
    </location>
</feature>
<keyword evidence="10" id="KW-1185">Reference proteome</keyword>
<evidence type="ECO:0000259" key="8">
    <source>
        <dbReference type="Pfam" id="PF00296"/>
    </source>
</evidence>
<name>A0A4S8F8I0_9BURK</name>
<dbReference type="CDD" id="cd01094">
    <property type="entry name" value="Alkanesulfonate_monoxygenase"/>
    <property type="match status" value="1"/>
</dbReference>
<evidence type="ECO:0000313" key="9">
    <source>
        <dbReference type="EMBL" id="THU02564.1"/>
    </source>
</evidence>
<dbReference type="InterPro" id="IPR019911">
    <property type="entry name" value="Alkanesulphonate_mOase_FMN-dep"/>
</dbReference>
<protein>
    <recommendedName>
        <fullName evidence="2 7">Alkanesulfonate monooxygenase</fullName>
        <ecNumber evidence="2 7">1.14.14.5</ecNumber>
    </recommendedName>
    <alternativeName>
        <fullName evidence="7">FMNH2-dependent aliphatic sulfonate monooxygenase</fullName>
    </alternativeName>
</protein>
<evidence type="ECO:0000256" key="5">
    <source>
        <dbReference type="ARBA" id="ARBA00023002"/>
    </source>
</evidence>
<dbReference type="InterPro" id="IPR050172">
    <property type="entry name" value="SsuD_RutA_monooxygenase"/>
</dbReference>
<proteinExistence type="inferred from homology"/>
<sequence>MTDTTTTPTTATAPTQQPEIFWFLPTSGDTRYLGKSDFGRAPSNAYLRSIATTSETLGYDGLLIPTGSACLDPWVVASSLVPVTSRIKLLVALRTSLGSPVASARQAASLDQALNGRLLLNVVPGGDATELAAEGIFLDHDTRYDYADEYLSIWRDVLQGKTVNFEGKHFTVQQGKNFFPPVQAPYPPLYFGGSSPAAHALAAKHVDAYLTWGEPPAAVAEKFADIRSRAAALGRQVKLGVRLHVIVRETNEEAWADANRLISKLTDEDIARAMQNYAKMDSVGQARMAALHGGDRTKLEVAPNLWAGVGLVRGGAGTALVGDAETVAQRLREYVEIGADTFVLSGYPHLEESIRFAELVFPLLGKQAVTVSDRAQTGGAFDVRGVQQDAVSPAPVASQQFANSASAAVQKEAVWDNV</sequence>
<dbReference type="NCBIfam" id="TIGR03565">
    <property type="entry name" value="alk_sulf_monoox"/>
    <property type="match status" value="1"/>
</dbReference>
<gene>
    <name evidence="7 9" type="primary">ssuD</name>
    <name evidence="9" type="ORF">E9531_07770</name>
</gene>
<comment type="catalytic activity">
    <reaction evidence="7">
        <text>an alkanesulfonate + FMNH2 + O2 = an aldehyde + FMN + sulfite + H2O + 2 H(+)</text>
        <dbReference type="Rhea" id="RHEA:23064"/>
        <dbReference type="ChEBI" id="CHEBI:15377"/>
        <dbReference type="ChEBI" id="CHEBI:15378"/>
        <dbReference type="ChEBI" id="CHEBI:15379"/>
        <dbReference type="ChEBI" id="CHEBI:17359"/>
        <dbReference type="ChEBI" id="CHEBI:17478"/>
        <dbReference type="ChEBI" id="CHEBI:57618"/>
        <dbReference type="ChEBI" id="CHEBI:58210"/>
        <dbReference type="ChEBI" id="CHEBI:134249"/>
        <dbReference type="EC" id="1.14.14.5"/>
    </reaction>
</comment>
<evidence type="ECO:0000256" key="7">
    <source>
        <dbReference type="HAMAP-Rule" id="MF_01229"/>
    </source>
</evidence>
<evidence type="ECO:0000256" key="4">
    <source>
        <dbReference type="ARBA" id="ARBA00022643"/>
    </source>
</evidence>
<evidence type="ECO:0000256" key="3">
    <source>
        <dbReference type="ARBA" id="ARBA00022630"/>
    </source>
</evidence>
<dbReference type="GO" id="GO:0046306">
    <property type="term" value="P:alkanesulfonate catabolic process"/>
    <property type="evidence" value="ECO:0007669"/>
    <property type="project" value="TreeGrafter"/>
</dbReference>
<dbReference type="Gene3D" id="3.20.20.30">
    <property type="entry name" value="Luciferase-like domain"/>
    <property type="match status" value="1"/>
</dbReference>
<organism evidence="9 10">
    <name type="scientific">Lampropedia puyangensis</name>
    <dbReference type="NCBI Taxonomy" id="1330072"/>
    <lineage>
        <taxon>Bacteria</taxon>
        <taxon>Pseudomonadati</taxon>
        <taxon>Pseudomonadota</taxon>
        <taxon>Betaproteobacteria</taxon>
        <taxon>Burkholderiales</taxon>
        <taxon>Comamonadaceae</taxon>
        <taxon>Lampropedia</taxon>
    </lineage>
</organism>
<dbReference type="EC" id="1.14.14.5" evidence="2 7"/>
<dbReference type="Pfam" id="PF00296">
    <property type="entry name" value="Bac_luciferase"/>
    <property type="match status" value="1"/>
</dbReference>
<dbReference type="NCBIfam" id="NF001939">
    <property type="entry name" value="PRK00719.1"/>
    <property type="match status" value="1"/>
</dbReference>
<dbReference type="RefSeq" id="WP_136573184.1">
    <property type="nucleotide sequence ID" value="NZ_STFG01000006.1"/>
</dbReference>
<reference evidence="9 10" key="1">
    <citation type="journal article" date="2015" name="Antonie Van Leeuwenhoek">
        <title>Lampropedia puyangensis sp. nov., isolated from symptomatic bark of Populus ? euramericana canker and emended description of Lampropedia hyalina (Ehrenberg 1832) Lee et al. 2004.</title>
        <authorList>
            <person name="Li Y."/>
            <person name="Wang T."/>
            <person name="Piao C.G."/>
            <person name="Wang L.F."/>
            <person name="Tian G.Z."/>
            <person name="Zhu T.H."/>
            <person name="Guo M.W."/>
        </authorList>
    </citation>
    <scope>NUCLEOTIDE SEQUENCE [LARGE SCALE GENOMIC DNA]</scope>
    <source>
        <strain evidence="9 10">2-bin</strain>
    </source>
</reference>
<keyword evidence="5 7" id="KW-0560">Oxidoreductase</keyword>
<evidence type="ECO:0000256" key="2">
    <source>
        <dbReference type="ARBA" id="ARBA00012113"/>
    </source>
</evidence>
<dbReference type="HAMAP" id="MF_01229">
    <property type="entry name" value="Alkanesulf_monooxygen"/>
    <property type="match status" value="1"/>
</dbReference>
<dbReference type="SUPFAM" id="SSF51679">
    <property type="entry name" value="Bacterial luciferase-like"/>
    <property type="match status" value="1"/>
</dbReference>
<dbReference type="AlphaFoldDB" id="A0A4S8F8I0"/>
<evidence type="ECO:0000313" key="10">
    <source>
        <dbReference type="Proteomes" id="UP000308917"/>
    </source>
</evidence>
<comment type="caution">
    <text evidence="9">The sequence shown here is derived from an EMBL/GenBank/DDBJ whole genome shotgun (WGS) entry which is preliminary data.</text>
</comment>
<dbReference type="GO" id="GO:0008726">
    <property type="term" value="F:alkanesulfonate monooxygenase activity"/>
    <property type="evidence" value="ECO:0007669"/>
    <property type="project" value="UniProtKB-UniRule"/>
</dbReference>
<keyword evidence="6 7" id="KW-0503">Monooxygenase</keyword>
<dbReference type="Proteomes" id="UP000308917">
    <property type="component" value="Unassembled WGS sequence"/>
</dbReference>
<dbReference type="InterPro" id="IPR036661">
    <property type="entry name" value="Luciferase-like_sf"/>
</dbReference>
<keyword evidence="4 7" id="KW-0288">FMN</keyword>
<dbReference type="InterPro" id="IPR011251">
    <property type="entry name" value="Luciferase-like_dom"/>
</dbReference>
<evidence type="ECO:0000256" key="1">
    <source>
        <dbReference type="ARBA" id="ARBA00007044"/>
    </source>
</evidence>
<comment type="similarity">
    <text evidence="1 7">Belongs to the SsuD family.</text>
</comment>